<evidence type="ECO:0000313" key="2">
    <source>
        <dbReference type="EMBL" id="GIY15188.1"/>
    </source>
</evidence>
<dbReference type="Proteomes" id="UP001054945">
    <property type="component" value="Unassembled WGS sequence"/>
</dbReference>
<protein>
    <submittedName>
        <fullName evidence="2">Leucine-rich repeat-containing protein 15</fullName>
    </submittedName>
</protein>
<feature type="region of interest" description="Disordered" evidence="1">
    <location>
        <begin position="55"/>
        <end position="86"/>
    </location>
</feature>
<organism evidence="2 3">
    <name type="scientific">Caerostris extrusa</name>
    <name type="common">Bark spider</name>
    <name type="synonym">Caerostris bankana</name>
    <dbReference type="NCBI Taxonomy" id="172846"/>
    <lineage>
        <taxon>Eukaryota</taxon>
        <taxon>Metazoa</taxon>
        <taxon>Ecdysozoa</taxon>
        <taxon>Arthropoda</taxon>
        <taxon>Chelicerata</taxon>
        <taxon>Arachnida</taxon>
        <taxon>Araneae</taxon>
        <taxon>Araneomorphae</taxon>
        <taxon>Entelegynae</taxon>
        <taxon>Araneoidea</taxon>
        <taxon>Araneidae</taxon>
        <taxon>Caerostris</taxon>
    </lineage>
</organism>
<reference evidence="2 3" key="1">
    <citation type="submission" date="2021-06" db="EMBL/GenBank/DDBJ databases">
        <title>Caerostris extrusa draft genome.</title>
        <authorList>
            <person name="Kono N."/>
            <person name="Arakawa K."/>
        </authorList>
    </citation>
    <scope>NUCLEOTIDE SEQUENCE [LARGE SCALE GENOMIC DNA]</scope>
</reference>
<name>A0AAV4QYU2_CAEEX</name>
<evidence type="ECO:0000313" key="3">
    <source>
        <dbReference type="Proteomes" id="UP001054945"/>
    </source>
</evidence>
<comment type="caution">
    <text evidence="2">The sequence shown here is derived from an EMBL/GenBank/DDBJ whole genome shotgun (WGS) entry which is preliminary data.</text>
</comment>
<dbReference type="EMBL" id="BPLR01007211">
    <property type="protein sequence ID" value="GIY15188.1"/>
    <property type="molecule type" value="Genomic_DNA"/>
</dbReference>
<gene>
    <name evidence="2" type="primary">Lrrc15_1</name>
    <name evidence="2" type="ORF">CEXT_796211</name>
</gene>
<dbReference type="AlphaFoldDB" id="A0AAV4QYU2"/>
<keyword evidence="3" id="KW-1185">Reference proteome</keyword>
<evidence type="ECO:0000256" key="1">
    <source>
        <dbReference type="SAM" id="MobiDB-lite"/>
    </source>
</evidence>
<sequence length="86" mass="9705">MPTSTSLSACQTKKKQYLILSSERRSVYSNFNRSTIGLRTSSHHGLGNKLYYIMENGTPTTDRDTPPDSQLQELLPHSPVDSSRLY</sequence>
<accession>A0AAV4QYU2</accession>
<proteinExistence type="predicted"/>